<sequence>MTPPRPTPLLGFETPYVKAGDVVLPVLAGVGKDAELCATPAMWRRIFDVLEPLVREARGDAGSAVPASVGRAPILKPSRRIL</sequence>
<dbReference type="EMBL" id="CP080507">
    <property type="protein sequence ID" value="QYM80272.1"/>
    <property type="molecule type" value="Genomic_DNA"/>
</dbReference>
<gene>
    <name evidence="1" type="ORF">K0B96_06565</name>
</gene>
<dbReference type="Proteomes" id="UP000825051">
    <property type="component" value="Chromosome"/>
</dbReference>
<name>A0A8F9XHI2_9BACT</name>
<evidence type="ECO:0000313" key="1">
    <source>
        <dbReference type="EMBL" id="QYM80272.1"/>
    </source>
</evidence>
<evidence type="ECO:0000313" key="2">
    <source>
        <dbReference type="Proteomes" id="UP000825051"/>
    </source>
</evidence>
<organism evidence="1 2">
    <name type="scientific">Horticoccus luteus</name>
    <dbReference type="NCBI Taxonomy" id="2862869"/>
    <lineage>
        <taxon>Bacteria</taxon>
        <taxon>Pseudomonadati</taxon>
        <taxon>Verrucomicrobiota</taxon>
        <taxon>Opitutia</taxon>
        <taxon>Opitutales</taxon>
        <taxon>Opitutaceae</taxon>
        <taxon>Horticoccus</taxon>
    </lineage>
</organism>
<protein>
    <submittedName>
        <fullName evidence="1">Uncharacterized protein</fullName>
    </submittedName>
</protein>
<dbReference type="KEGG" id="ole:K0B96_06565"/>
<reference evidence="1" key="1">
    <citation type="submission" date="2021-08" db="EMBL/GenBank/DDBJ databases">
        <title>Genome of a novel bacterium of the phylum Verrucomicrobia, Oleiharenicola sp. KSB-15.</title>
        <authorList>
            <person name="Chung J.-H."/>
            <person name="Ahn J.-H."/>
            <person name="Yoon Y."/>
            <person name="Kim D.-Y."/>
            <person name="An S.-H."/>
            <person name="Park I."/>
            <person name="Yeon J."/>
        </authorList>
    </citation>
    <scope>NUCLEOTIDE SEQUENCE</scope>
    <source>
        <strain evidence="1">KSB-15</strain>
    </source>
</reference>
<keyword evidence="2" id="KW-1185">Reference proteome</keyword>
<dbReference type="RefSeq" id="WP_220165206.1">
    <property type="nucleotide sequence ID" value="NZ_CP080507.1"/>
</dbReference>
<dbReference type="AlphaFoldDB" id="A0A8F9XHI2"/>
<accession>A0A8F9XHI2</accession>
<proteinExistence type="predicted"/>